<dbReference type="OrthoDB" id="10017160at2759"/>
<dbReference type="PANTHER" id="PTHR46060">
    <property type="entry name" value="MARINER MOS1 TRANSPOSASE-LIKE PROTEIN"/>
    <property type="match status" value="1"/>
</dbReference>
<dbReference type="GO" id="GO:0003676">
    <property type="term" value="F:nucleic acid binding"/>
    <property type="evidence" value="ECO:0007669"/>
    <property type="project" value="InterPro"/>
</dbReference>
<dbReference type="AlphaFoldDB" id="A0A4C1Z928"/>
<accession>A0A4C1Z928</accession>
<dbReference type="InterPro" id="IPR052709">
    <property type="entry name" value="Transposase-MT_Hybrid"/>
</dbReference>
<dbReference type="Proteomes" id="UP000299102">
    <property type="component" value="Unassembled WGS sequence"/>
</dbReference>
<evidence type="ECO:0000313" key="3">
    <source>
        <dbReference type="Proteomes" id="UP000299102"/>
    </source>
</evidence>
<dbReference type="EMBL" id="BGZK01001630">
    <property type="protein sequence ID" value="GBP83643.1"/>
    <property type="molecule type" value="Genomic_DNA"/>
</dbReference>
<comment type="caution">
    <text evidence="2">The sequence shown here is derived from an EMBL/GenBank/DDBJ whole genome shotgun (WGS) entry which is preliminary data.</text>
</comment>
<dbReference type="Pfam" id="PF13358">
    <property type="entry name" value="DDE_3"/>
    <property type="match status" value="1"/>
</dbReference>
<proteinExistence type="predicted"/>
<reference evidence="2 3" key="1">
    <citation type="journal article" date="2019" name="Commun. Biol.">
        <title>The bagworm genome reveals a unique fibroin gene that provides high tensile strength.</title>
        <authorList>
            <person name="Kono N."/>
            <person name="Nakamura H."/>
            <person name="Ohtoshi R."/>
            <person name="Tomita M."/>
            <person name="Numata K."/>
            <person name="Arakawa K."/>
        </authorList>
    </citation>
    <scope>NUCLEOTIDE SEQUENCE [LARGE SCALE GENOMIC DNA]</scope>
</reference>
<dbReference type="Gene3D" id="3.30.420.10">
    <property type="entry name" value="Ribonuclease H-like superfamily/Ribonuclease H"/>
    <property type="match status" value="1"/>
</dbReference>
<dbReference type="STRING" id="151549.A0A4C1Z928"/>
<dbReference type="PANTHER" id="PTHR46060:SF1">
    <property type="entry name" value="MARINER MOS1 TRANSPOSASE-LIKE PROTEIN"/>
    <property type="match status" value="1"/>
</dbReference>
<organism evidence="2 3">
    <name type="scientific">Eumeta variegata</name>
    <name type="common">Bagworm moth</name>
    <name type="synonym">Eumeta japonica</name>
    <dbReference type="NCBI Taxonomy" id="151549"/>
    <lineage>
        <taxon>Eukaryota</taxon>
        <taxon>Metazoa</taxon>
        <taxon>Ecdysozoa</taxon>
        <taxon>Arthropoda</taxon>
        <taxon>Hexapoda</taxon>
        <taxon>Insecta</taxon>
        <taxon>Pterygota</taxon>
        <taxon>Neoptera</taxon>
        <taxon>Endopterygota</taxon>
        <taxon>Lepidoptera</taxon>
        <taxon>Glossata</taxon>
        <taxon>Ditrysia</taxon>
        <taxon>Tineoidea</taxon>
        <taxon>Psychidae</taxon>
        <taxon>Oiketicinae</taxon>
        <taxon>Eumeta</taxon>
    </lineage>
</organism>
<keyword evidence="3" id="KW-1185">Reference proteome</keyword>
<dbReference type="InterPro" id="IPR036397">
    <property type="entry name" value="RNaseH_sf"/>
</dbReference>
<dbReference type="InterPro" id="IPR038717">
    <property type="entry name" value="Tc1-like_DDE_dom"/>
</dbReference>
<protein>
    <submittedName>
        <fullName evidence="2">Mariner Mos1 transposase</fullName>
    </submittedName>
</protein>
<gene>
    <name evidence="2" type="ORF">EVAR_60342_1</name>
</gene>
<sequence length="119" mass="14043">MIPKQQQSVWVFQDEPNPTKVEWYTTICLPVVFEEIRKNNRQRRIILHQDNASCHTSAETTLFLECQKIELTGHPPYSPDLALNDFYLFPIVKNKLRGQRFSNREEVIIAFNMHVLKIS</sequence>
<feature type="domain" description="Tc1-like transposase DDE" evidence="1">
    <location>
        <begin position="29"/>
        <end position="107"/>
    </location>
</feature>
<evidence type="ECO:0000313" key="2">
    <source>
        <dbReference type="EMBL" id="GBP83643.1"/>
    </source>
</evidence>
<name>A0A4C1Z928_EUMVA</name>
<evidence type="ECO:0000259" key="1">
    <source>
        <dbReference type="Pfam" id="PF13358"/>
    </source>
</evidence>